<dbReference type="Proteomes" id="UP000244722">
    <property type="component" value="Unassembled WGS sequence"/>
</dbReference>
<dbReference type="SFLD" id="SFLDG01180">
    <property type="entry name" value="SUF1"/>
    <property type="match status" value="1"/>
</dbReference>
<sequence>MSSIKLYDFTKPQNAPSTSGYCQKIETLLRASEYDNYTHHPTLPRSAPKGKLPYIEFTPSPTSPPETIADSHFIMRHLISTKTIRDPDEGLTRAQRADSRAWIAYTDETLYPAVIHTRWARPDNHAAFMTSIPLPALIKPIVGWYLSWKIPSTLWTAGVGRHTNEEIDTLIREWVEAVDARLEGVKYFHGDSPSMVDVAVYAFIVCGLVNGKGNREFMDMILEKERIREYVAGLTRLWFPEYEGILEIVERK</sequence>
<reference evidence="3 4" key="1">
    <citation type="submission" date="2017-04" db="EMBL/GenBank/DDBJ databases">
        <title>Draft genome sequence of Tuber borchii Vittad., a whitish edible truffle.</title>
        <authorList>
            <consortium name="DOE Joint Genome Institute"/>
            <person name="Murat C."/>
            <person name="Kuo A."/>
            <person name="Barry K.W."/>
            <person name="Clum A."/>
            <person name="Dockter R.B."/>
            <person name="Fauchery L."/>
            <person name="Iotti M."/>
            <person name="Kohler A."/>
            <person name="Labutti K."/>
            <person name="Lindquist E.A."/>
            <person name="Lipzen A."/>
            <person name="Ohm R.A."/>
            <person name="Wang M."/>
            <person name="Grigoriev I.V."/>
            <person name="Zambonelli A."/>
            <person name="Martin F.M."/>
        </authorList>
    </citation>
    <scope>NUCLEOTIDE SEQUENCE [LARGE SCALE GENOMIC DNA]</scope>
    <source>
        <strain evidence="3 4">Tbo3840</strain>
    </source>
</reference>
<dbReference type="AlphaFoldDB" id="A0A2T6ZMN0"/>
<dbReference type="PANTHER" id="PTHR12289:SF41">
    <property type="entry name" value="FAILED AXON CONNECTIONS-RELATED"/>
    <property type="match status" value="1"/>
</dbReference>
<dbReference type="InterPro" id="IPR036249">
    <property type="entry name" value="Thioredoxin-like_sf"/>
</dbReference>
<comment type="similarity">
    <text evidence="1">Belongs to the FAX family.</text>
</comment>
<dbReference type="Pfam" id="PF17172">
    <property type="entry name" value="GST_N_4"/>
    <property type="match status" value="1"/>
</dbReference>
<dbReference type="InterPro" id="IPR050931">
    <property type="entry name" value="Mito_Protein_Transport_Metaxin"/>
</dbReference>
<keyword evidence="4" id="KW-1185">Reference proteome</keyword>
<evidence type="ECO:0000256" key="1">
    <source>
        <dbReference type="ARBA" id="ARBA00006475"/>
    </source>
</evidence>
<name>A0A2T6ZMN0_TUBBO</name>
<dbReference type="SUPFAM" id="SSF52833">
    <property type="entry name" value="Thioredoxin-like"/>
    <property type="match status" value="1"/>
</dbReference>
<dbReference type="PANTHER" id="PTHR12289">
    <property type="entry name" value="METAXIN RELATED"/>
    <property type="match status" value="1"/>
</dbReference>
<dbReference type="GO" id="GO:0005737">
    <property type="term" value="C:cytoplasm"/>
    <property type="evidence" value="ECO:0007669"/>
    <property type="project" value="TreeGrafter"/>
</dbReference>
<dbReference type="STRING" id="42251.A0A2T6ZMN0"/>
<evidence type="ECO:0000313" key="4">
    <source>
        <dbReference type="Proteomes" id="UP000244722"/>
    </source>
</evidence>
<dbReference type="Gene3D" id="1.20.1050.10">
    <property type="match status" value="1"/>
</dbReference>
<comment type="caution">
    <text evidence="3">The sequence shown here is derived from an EMBL/GenBank/DDBJ whole genome shotgun (WGS) entry which is preliminary data.</text>
</comment>
<dbReference type="SUPFAM" id="SSF47616">
    <property type="entry name" value="GST C-terminal domain-like"/>
    <property type="match status" value="1"/>
</dbReference>
<accession>A0A2T6ZMN0</accession>
<dbReference type="InterPro" id="IPR026928">
    <property type="entry name" value="FAX/IsoI-like"/>
</dbReference>
<proteinExistence type="inferred from homology"/>
<dbReference type="InterPro" id="IPR012336">
    <property type="entry name" value="Thioredoxin-like_fold"/>
</dbReference>
<dbReference type="SFLD" id="SFLDG01200">
    <property type="entry name" value="SUF1.1"/>
    <property type="match status" value="1"/>
</dbReference>
<evidence type="ECO:0000313" key="3">
    <source>
        <dbReference type="EMBL" id="PUU76750.1"/>
    </source>
</evidence>
<evidence type="ECO:0000259" key="2">
    <source>
        <dbReference type="Pfam" id="PF17172"/>
    </source>
</evidence>
<organism evidence="3 4">
    <name type="scientific">Tuber borchii</name>
    <name type="common">White truffle</name>
    <dbReference type="NCBI Taxonomy" id="42251"/>
    <lineage>
        <taxon>Eukaryota</taxon>
        <taxon>Fungi</taxon>
        <taxon>Dikarya</taxon>
        <taxon>Ascomycota</taxon>
        <taxon>Pezizomycotina</taxon>
        <taxon>Pezizomycetes</taxon>
        <taxon>Pezizales</taxon>
        <taxon>Tuberaceae</taxon>
        <taxon>Tuber</taxon>
    </lineage>
</organism>
<dbReference type="SFLD" id="SFLDS00019">
    <property type="entry name" value="Glutathione_Transferase_(cytos"/>
    <property type="match status" value="1"/>
</dbReference>
<protein>
    <recommendedName>
        <fullName evidence="2">Thioredoxin-like fold domain-containing protein</fullName>
    </recommendedName>
</protein>
<dbReference type="InterPro" id="IPR040079">
    <property type="entry name" value="Glutathione_S-Trfase"/>
</dbReference>
<gene>
    <name evidence="3" type="ORF">B9Z19DRAFT_1087681</name>
</gene>
<feature type="domain" description="Thioredoxin-like fold" evidence="2">
    <location>
        <begin position="21"/>
        <end position="124"/>
    </location>
</feature>
<dbReference type="OrthoDB" id="5809458at2759"/>
<dbReference type="InterPro" id="IPR036282">
    <property type="entry name" value="Glutathione-S-Trfase_C_sf"/>
</dbReference>
<dbReference type="EMBL" id="NESQ01000177">
    <property type="protein sequence ID" value="PUU76750.1"/>
    <property type="molecule type" value="Genomic_DNA"/>
</dbReference>